<feature type="region of interest" description="Disordered" evidence="1">
    <location>
        <begin position="223"/>
        <end position="242"/>
    </location>
</feature>
<protein>
    <submittedName>
        <fullName evidence="2">Uncharacterized protein</fullName>
    </submittedName>
</protein>
<feature type="region of interest" description="Disordered" evidence="1">
    <location>
        <begin position="377"/>
        <end position="397"/>
    </location>
</feature>
<evidence type="ECO:0000313" key="2">
    <source>
        <dbReference type="EMBL" id="CAB5222874.1"/>
    </source>
</evidence>
<organism evidence="2">
    <name type="scientific">uncultured Caudovirales phage</name>
    <dbReference type="NCBI Taxonomy" id="2100421"/>
    <lineage>
        <taxon>Viruses</taxon>
        <taxon>Duplodnaviria</taxon>
        <taxon>Heunggongvirae</taxon>
        <taxon>Uroviricota</taxon>
        <taxon>Caudoviricetes</taxon>
        <taxon>Peduoviridae</taxon>
        <taxon>Maltschvirus</taxon>
        <taxon>Maltschvirus maltsch</taxon>
    </lineage>
</organism>
<feature type="region of interest" description="Disordered" evidence="1">
    <location>
        <begin position="181"/>
        <end position="214"/>
    </location>
</feature>
<gene>
    <name evidence="2" type="ORF">UFOVP369_38</name>
</gene>
<dbReference type="EMBL" id="LR798315">
    <property type="protein sequence ID" value="CAB5222874.1"/>
    <property type="molecule type" value="Genomic_DNA"/>
</dbReference>
<reference evidence="2" key="1">
    <citation type="submission" date="2020-05" db="EMBL/GenBank/DDBJ databases">
        <authorList>
            <person name="Chiriac C."/>
            <person name="Salcher M."/>
            <person name="Ghai R."/>
            <person name="Kavagutti S V."/>
        </authorList>
    </citation>
    <scope>NUCLEOTIDE SEQUENCE</scope>
</reference>
<name>A0A6J7X3M0_9CAUD</name>
<sequence length="1104" mass="107816">MAIYRGPGGTGDSTANASGDAAIASTAAANAAASATAAANSAASAGVDAGTAQNAANNAANSETAAATSAGNAATSASSASSSASAASSSQTAAALSETNTATLYDNFDDRYLGVKTTSPATDNDGNTLQEGALYFNSTTKAMYVWNSTLWVPLANEISSTAAATSAAAALASQNAAATSATNASNSATSASTSASTATTQASNASTSASSASTSASNAATSASSASSSASTATTQASNASTSATNAAASATSASGSASTATTQAGIATTQASNAATSASNASTSATNAANSATSASGSASTATTQATNAASSASAASTSASNALTSENNAETAETNAIASANLANDWATKTSGPVAGGEYSSKYNAQQAATSASNASTSASSASTSASNASTSASNAATSATNAAASYDSFDDRYLGPKSSAPTLDNDGNALLTGAIYWNTTGNALWIWDGSAWDAAAFSASGAVTSFNTRTGAITLTSGDVTGALTYTPVTNARTLTINGTAYDLTADRSWTIDTLPSQTSNSGKFLTTNGTSPSWATVDALPSQTSNSGKYLKTDGTSASWDALDISTADITGTLPVANGGTGAVTLTGIAKGNGTSAFTAAVAADFPTLNQNTTGTAAGLSSTLVATSGGTGQSTYAVGDLLQGGATNTLNKLTAVATGNALISGGVTTASSWGKIGLTTHVSGTLPVANGGTNLTSFTSDGAVYATSTSVLTTGTLPVASGGTGTSTAFTTGSVVFAGASGTYTQDNANFFWDDSNNRLGIGTTTPSKLFSVKPSSTTNQIVIDASTSGTAYGAISFSGNTADSTMIGFIGGGTTDTNLYTRAPTNLIYSTANTERMRIDSAGNVGIGTTSPSALLNISGSSATSALGAFTITNTESGAGVSITGTGTTFSNAGWITVTDAAYIRSAGASSNGMILHTPTGPLMFATGSAEAMRIDSSGNVGIGTTTTTAKLNVAGDFYFLKGSSPLLATGDNQILRLGVNTTEYMRIDTSGNVAFSNGIREAVYAVVDAAGVAISPNNGTIQTWTLGASRTPTAGTWNAGESMTLMINDGTAYTVTWTTLAVTWVGGTAPTLATTGFTVIELWKVGSTIYGALVGNVA</sequence>
<evidence type="ECO:0000256" key="1">
    <source>
        <dbReference type="SAM" id="MobiDB-lite"/>
    </source>
</evidence>
<proteinExistence type="predicted"/>
<accession>A0A6J7X3M0</accession>
<dbReference type="PRINTS" id="PR00833">
    <property type="entry name" value="POAALLERGEN"/>
</dbReference>